<dbReference type="InterPro" id="IPR052207">
    <property type="entry name" value="Max-like/E-box_TFs"/>
</dbReference>
<dbReference type="Gene3D" id="4.10.280.10">
    <property type="entry name" value="Helix-loop-helix DNA-binding domain"/>
    <property type="match status" value="1"/>
</dbReference>
<evidence type="ECO:0000256" key="1">
    <source>
        <dbReference type="ARBA" id="ARBA00004123"/>
    </source>
</evidence>
<evidence type="ECO:0008006" key="8">
    <source>
        <dbReference type="Google" id="ProtNLM"/>
    </source>
</evidence>
<dbReference type="EMBL" id="CAJMWZ010006177">
    <property type="protein sequence ID" value="CAE6517148.1"/>
    <property type="molecule type" value="Genomic_DNA"/>
</dbReference>
<dbReference type="GO" id="GO:0046983">
    <property type="term" value="F:protein dimerization activity"/>
    <property type="evidence" value="ECO:0007669"/>
    <property type="project" value="InterPro"/>
</dbReference>
<evidence type="ECO:0000313" key="7">
    <source>
        <dbReference type="Proteomes" id="UP000663850"/>
    </source>
</evidence>
<dbReference type="GO" id="GO:0000981">
    <property type="term" value="F:DNA-binding transcription factor activity, RNA polymerase II-specific"/>
    <property type="evidence" value="ECO:0007669"/>
    <property type="project" value="TreeGrafter"/>
</dbReference>
<comment type="subcellular location">
    <subcellularLocation>
        <location evidence="1">Nucleus</location>
    </subcellularLocation>
</comment>
<organism evidence="6 7">
    <name type="scientific">Rhizoctonia solani</name>
    <dbReference type="NCBI Taxonomy" id="456999"/>
    <lineage>
        <taxon>Eukaryota</taxon>
        <taxon>Fungi</taxon>
        <taxon>Dikarya</taxon>
        <taxon>Basidiomycota</taxon>
        <taxon>Agaricomycotina</taxon>
        <taxon>Agaricomycetes</taxon>
        <taxon>Cantharellales</taxon>
        <taxon>Ceratobasidiaceae</taxon>
        <taxon>Rhizoctonia</taxon>
    </lineage>
</organism>
<proteinExistence type="predicted"/>
<gene>
    <name evidence="6" type="ORF">RDB_LOCUS113684</name>
</gene>
<keyword evidence="5" id="KW-0539">Nucleus</keyword>
<keyword evidence="4" id="KW-0804">Transcription</keyword>
<dbReference type="InterPro" id="IPR036638">
    <property type="entry name" value="HLH_DNA-bd_sf"/>
</dbReference>
<dbReference type="GO" id="GO:0000978">
    <property type="term" value="F:RNA polymerase II cis-regulatory region sequence-specific DNA binding"/>
    <property type="evidence" value="ECO:0007669"/>
    <property type="project" value="TreeGrafter"/>
</dbReference>
<accession>A0A8H3DC40</accession>
<keyword evidence="2" id="KW-0805">Transcription regulation</keyword>
<evidence type="ECO:0000256" key="5">
    <source>
        <dbReference type="ARBA" id="ARBA00023242"/>
    </source>
</evidence>
<name>A0A8H3DC40_9AGAM</name>
<dbReference type="Proteomes" id="UP000663850">
    <property type="component" value="Unassembled WGS sequence"/>
</dbReference>
<dbReference type="SUPFAM" id="SSF47459">
    <property type="entry name" value="HLH, helix-loop-helix DNA-binding domain"/>
    <property type="match status" value="1"/>
</dbReference>
<dbReference type="PANTHER" id="PTHR15741:SF27">
    <property type="entry name" value="TRANSCRIPTION FACTOR AP-4"/>
    <property type="match status" value="1"/>
</dbReference>
<sequence>MYKTLSMQAKDRCSPVRFDYIMHPHGHGHHYYYPNASGPAPAHHHQPPQYAMNNNALLSSAEESNIFGLLDAFDWDVDESVGAGMPAFEPGTMAPVAAGPETPMDVDPYYAHPFGGIHPSPPPPPLPLSLRMSPDDAGLLPNAPTPCRTPKPLLSQPQKRLNHIMSEQKRRNAIKEGYETLAMLLSPGDVSLKLAELASPEKKAQAAIMASEFGYTGRPGRARGSGKNGKAKKMGKGKSGMLFRAVELCKWLQHDVDALRAEVERLERRRTPNPSANARPQ</sequence>
<evidence type="ECO:0000256" key="3">
    <source>
        <dbReference type="ARBA" id="ARBA00023125"/>
    </source>
</evidence>
<reference evidence="6" key="1">
    <citation type="submission" date="2021-01" db="EMBL/GenBank/DDBJ databases">
        <authorList>
            <person name="Kaushik A."/>
        </authorList>
    </citation>
    <scope>NUCLEOTIDE SEQUENCE</scope>
    <source>
        <strain evidence="6">Type strain: AG8-Rh-89/</strain>
    </source>
</reference>
<comment type="caution">
    <text evidence="6">The sequence shown here is derived from an EMBL/GenBank/DDBJ whole genome shotgun (WGS) entry which is preliminary data.</text>
</comment>
<dbReference type="PANTHER" id="PTHR15741">
    <property type="entry name" value="BASIC HELIX-LOOP-HELIX ZIP TRANSCRIPTION FACTOR"/>
    <property type="match status" value="1"/>
</dbReference>
<dbReference type="AlphaFoldDB" id="A0A8H3DC40"/>
<evidence type="ECO:0000256" key="4">
    <source>
        <dbReference type="ARBA" id="ARBA00023163"/>
    </source>
</evidence>
<evidence type="ECO:0000313" key="6">
    <source>
        <dbReference type="EMBL" id="CAE6517148.1"/>
    </source>
</evidence>
<dbReference type="GO" id="GO:0005634">
    <property type="term" value="C:nucleus"/>
    <property type="evidence" value="ECO:0007669"/>
    <property type="project" value="UniProtKB-SubCell"/>
</dbReference>
<evidence type="ECO:0000256" key="2">
    <source>
        <dbReference type="ARBA" id="ARBA00023015"/>
    </source>
</evidence>
<protein>
    <recommendedName>
        <fullName evidence="8">BHLH domain-containing protein</fullName>
    </recommendedName>
</protein>
<keyword evidence="3" id="KW-0238">DNA-binding</keyword>